<evidence type="ECO:0000256" key="2">
    <source>
        <dbReference type="ARBA" id="ARBA00023015"/>
    </source>
</evidence>
<dbReference type="CDD" id="cd05466">
    <property type="entry name" value="PBP2_LTTR_substrate"/>
    <property type="match status" value="1"/>
</dbReference>
<dbReference type="Gene3D" id="1.10.10.10">
    <property type="entry name" value="Winged helix-like DNA-binding domain superfamily/Winged helix DNA-binding domain"/>
    <property type="match status" value="1"/>
</dbReference>
<dbReference type="PRINTS" id="PR00039">
    <property type="entry name" value="HTHLYSR"/>
</dbReference>
<dbReference type="PANTHER" id="PTHR30346:SF29">
    <property type="entry name" value="LYSR SUBSTRATE-BINDING"/>
    <property type="match status" value="1"/>
</dbReference>
<dbReference type="SUPFAM" id="SSF53850">
    <property type="entry name" value="Periplasmic binding protein-like II"/>
    <property type="match status" value="1"/>
</dbReference>
<dbReference type="Pfam" id="PF00126">
    <property type="entry name" value="HTH_1"/>
    <property type="match status" value="1"/>
</dbReference>
<dbReference type="AlphaFoldDB" id="A0A401UXU6"/>
<evidence type="ECO:0000256" key="4">
    <source>
        <dbReference type="ARBA" id="ARBA00023163"/>
    </source>
</evidence>
<dbReference type="GO" id="GO:0003677">
    <property type="term" value="F:DNA binding"/>
    <property type="evidence" value="ECO:0007669"/>
    <property type="project" value="UniProtKB-KW"/>
</dbReference>
<organism evidence="6 7">
    <name type="scientific">Cellulomonas algicola</name>
    <dbReference type="NCBI Taxonomy" id="2071633"/>
    <lineage>
        <taxon>Bacteria</taxon>
        <taxon>Bacillati</taxon>
        <taxon>Actinomycetota</taxon>
        <taxon>Actinomycetes</taxon>
        <taxon>Micrococcales</taxon>
        <taxon>Cellulomonadaceae</taxon>
        <taxon>Cellulomonas</taxon>
    </lineage>
</organism>
<feature type="domain" description="HTH lysR-type" evidence="5">
    <location>
        <begin position="2"/>
        <end position="58"/>
    </location>
</feature>
<dbReference type="Gene3D" id="3.40.190.10">
    <property type="entry name" value="Periplasmic binding protein-like II"/>
    <property type="match status" value="2"/>
</dbReference>
<dbReference type="Proteomes" id="UP000288246">
    <property type="component" value="Unassembled WGS sequence"/>
</dbReference>
<evidence type="ECO:0000259" key="5">
    <source>
        <dbReference type="PROSITE" id="PS50931"/>
    </source>
</evidence>
<dbReference type="InterPro" id="IPR036390">
    <property type="entry name" value="WH_DNA-bd_sf"/>
</dbReference>
<dbReference type="GO" id="GO:0003700">
    <property type="term" value="F:DNA-binding transcription factor activity"/>
    <property type="evidence" value="ECO:0007669"/>
    <property type="project" value="InterPro"/>
</dbReference>
<gene>
    <name evidence="6" type="ORF">CTKZ_10790</name>
</gene>
<dbReference type="RefSeq" id="WP_124342050.1">
    <property type="nucleotide sequence ID" value="NZ_BHYL01000072.1"/>
</dbReference>
<comment type="similarity">
    <text evidence="1">Belongs to the LysR transcriptional regulatory family.</text>
</comment>
<comment type="caution">
    <text evidence="6">The sequence shown here is derived from an EMBL/GenBank/DDBJ whole genome shotgun (WGS) entry which is preliminary data.</text>
</comment>
<name>A0A401UXU6_9CELL</name>
<dbReference type="PANTHER" id="PTHR30346">
    <property type="entry name" value="TRANSCRIPTIONAL DUAL REGULATOR HCAR-RELATED"/>
    <property type="match status" value="1"/>
</dbReference>
<dbReference type="EMBL" id="BHYL01000072">
    <property type="protein sequence ID" value="GCD19517.1"/>
    <property type="molecule type" value="Genomic_DNA"/>
</dbReference>
<reference evidence="6 7" key="1">
    <citation type="submission" date="2018-11" db="EMBL/GenBank/DDBJ databases">
        <title>Draft genome sequence of Cellulomonas takizawaensis strain TKZ-21.</title>
        <authorList>
            <person name="Yamamura H."/>
            <person name="Hayashi T."/>
            <person name="Hamada M."/>
            <person name="Serisawa Y."/>
            <person name="Matsuyama K."/>
            <person name="Nakagawa Y."/>
            <person name="Otoguro M."/>
            <person name="Yanagida F."/>
            <person name="Hayakawa M."/>
        </authorList>
    </citation>
    <scope>NUCLEOTIDE SEQUENCE [LARGE SCALE GENOMIC DNA]</scope>
    <source>
        <strain evidence="6 7">TKZ-21</strain>
    </source>
</reference>
<keyword evidence="4" id="KW-0804">Transcription</keyword>
<accession>A0A401UXU6</accession>
<dbReference type="OrthoDB" id="8717159at2"/>
<dbReference type="Pfam" id="PF03466">
    <property type="entry name" value="LysR_substrate"/>
    <property type="match status" value="1"/>
</dbReference>
<keyword evidence="2" id="KW-0805">Transcription regulation</keyword>
<protein>
    <submittedName>
        <fullName evidence="6">LysR family transcriptional regulator</fullName>
    </submittedName>
</protein>
<evidence type="ECO:0000313" key="6">
    <source>
        <dbReference type="EMBL" id="GCD19517.1"/>
    </source>
</evidence>
<dbReference type="GO" id="GO:0032993">
    <property type="term" value="C:protein-DNA complex"/>
    <property type="evidence" value="ECO:0007669"/>
    <property type="project" value="TreeGrafter"/>
</dbReference>
<keyword evidence="7" id="KW-1185">Reference proteome</keyword>
<sequence>MPTLVQLRVLVAVVDRSSFTDAAATLDVSQSAVSHAVAALEQEVGGRLVERATPVVTTALGARLLPHARAAIASADAFTAEHATARSAGTVRLAAVPTVCQGLMPALLRTWGDRLPLVHVRVFEGDDDELADWLEGGIVDAAVLVDPDPAPDGARLVARDDFRAVVRTDHPLVDAGPIPLAELVEDGLLVSGGGCEAQVRRLHRTADLPFSPGQRVRELATMLRMVDEGIGVSVMPSLGGGLLPDGVVMAPLAPTLTRDLVLTGPTTRPWHPLVRALVAATDEHPLDATREAVPALAGR</sequence>
<evidence type="ECO:0000256" key="3">
    <source>
        <dbReference type="ARBA" id="ARBA00023125"/>
    </source>
</evidence>
<dbReference type="PROSITE" id="PS50931">
    <property type="entry name" value="HTH_LYSR"/>
    <property type="match status" value="1"/>
</dbReference>
<dbReference type="SUPFAM" id="SSF46785">
    <property type="entry name" value="Winged helix' DNA-binding domain"/>
    <property type="match status" value="1"/>
</dbReference>
<proteinExistence type="inferred from homology"/>
<dbReference type="InterPro" id="IPR005119">
    <property type="entry name" value="LysR_subst-bd"/>
</dbReference>
<evidence type="ECO:0000256" key="1">
    <source>
        <dbReference type="ARBA" id="ARBA00009437"/>
    </source>
</evidence>
<keyword evidence="3" id="KW-0238">DNA-binding</keyword>
<dbReference type="InterPro" id="IPR036388">
    <property type="entry name" value="WH-like_DNA-bd_sf"/>
</dbReference>
<evidence type="ECO:0000313" key="7">
    <source>
        <dbReference type="Proteomes" id="UP000288246"/>
    </source>
</evidence>
<dbReference type="InterPro" id="IPR000847">
    <property type="entry name" value="LysR_HTH_N"/>
</dbReference>